<name>A0ABT4VV04_9HYPH</name>
<comment type="caution">
    <text evidence="11">The sequence shown here is derived from an EMBL/GenBank/DDBJ whole genome shotgun (WGS) entry which is preliminary data.</text>
</comment>
<evidence type="ECO:0000256" key="6">
    <source>
        <dbReference type="ARBA" id="ARBA00022989"/>
    </source>
</evidence>
<dbReference type="InterPro" id="IPR007387">
    <property type="entry name" value="TRAP_DctQ"/>
</dbReference>
<evidence type="ECO:0000256" key="4">
    <source>
        <dbReference type="ARBA" id="ARBA00022519"/>
    </source>
</evidence>
<organism evidence="11 12">
    <name type="scientific">Hoeflea poritis</name>
    <dbReference type="NCBI Taxonomy" id="2993659"/>
    <lineage>
        <taxon>Bacteria</taxon>
        <taxon>Pseudomonadati</taxon>
        <taxon>Pseudomonadota</taxon>
        <taxon>Alphaproteobacteria</taxon>
        <taxon>Hyphomicrobiales</taxon>
        <taxon>Rhizobiaceae</taxon>
        <taxon>Hoeflea</taxon>
    </lineage>
</organism>
<dbReference type="PANTHER" id="PTHR35011:SF4">
    <property type="entry name" value="SLL1102 PROTEIN"/>
    <property type="match status" value="1"/>
</dbReference>
<dbReference type="EMBL" id="JAPJZH010000025">
    <property type="protein sequence ID" value="MDA4848547.1"/>
    <property type="molecule type" value="Genomic_DNA"/>
</dbReference>
<comment type="subcellular location">
    <subcellularLocation>
        <location evidence="1 9">Cell inner membrane</location>
        <topology evidence="1 9">Multi-pass membrane protein</topology>
    </subcellularLocation>
</comment>
<evidence type="ECO:0000259" key="10">
    <source>
        <dbReference type="Pfam" id="PF04290"/>
    </source>
</evidence>
<evidence type="ECO:0000256" key="8">
    <source>
        <dbReference type="ARBA" id="ARBA00038436"/>
    </source>
</evidence>
<keyword evidence="7 9" id="KW-0472">Membrane</keyword>
<gene>
    <name evidence="11" type="ORF">OOZ53_24530</name>
</gene>
<comment type="caution">
    <text evidence="9">Lacks conserved residue(s) required for the propagation of feature annotation.</text>
</comment>
<keyword evidence="5 9" id="KW-0812">Transmembrane</keyword>
<dbReference type="Pfam" id="PF04290">
    <property type="entry name" value="DctQ"/>
    <property type="match status" value="1"/>
</dbReference>
<feature type="domain" description="Tripartite ATP-independent periplasmic transporters DctQ component" evidence="10">
    <location>
        <begin position="26"/>
        <end position="160"/>
    </location>
</feature>
<accession>A0ABT4VV04</accession>
<feature type="transmembrane region" description="Helical" evidence="9">
    <location>
        <begin position="52"/>
        <end position="69"/>
    </location>
</feature>
<dbReference type="RefSeq" id="WP_271092417.1">
    <property type="nucleotide sequence ID" value="NZ_JAPJZH010000025.1"/>
</dbReference>
<comment type="similarity">
    <text evidence="8 9">Belongs to the TRAP transporter small permease family.</text>
</comment>
<evidence type="ECO:0000256" key="9">
    <source>
        <dbReference type="RuleBase" id="RU369079"/>
    </source>
</evidence>
<keyword evidence="12" id="KW-1185">Reference proteome</keyword>
<evidence type="ECO:0000313" key="12">
    <source>
        <dbReference type="Proteomes" id="UP001148313"/>
    </source>
</evidence>
<feature type="transmembrane region" description="Helical" evidence="9">
    <location>
        <begin position="90"/>
        <end position="111"/>
    </location>
</feature>
<evidence type="ECO:0000256" key="1">
    <source>
        <dbReference type="ARBA" id="ARBA00004429"/>
    </source>
</evidence>
<dbReference type="PANTHER" id="PTHR35011">
    <property type="entry name" value="2,3-DIKETO-L-GULONATE TRAP TRANSPORTER SMALL PERMEASE PROTEIN YIAM"/>
    <property type="match status" value="1"/>
</dbReference>
<evidence type="ECO:0000256" key="5">
    <source>
        <dbReference type="ARBA" id="ARBA00022692"/>
    </source>
</evidence>
<comment type="function">
    <text evidence="9">Part of the tripartite ATP-independent periplasmic (TRAP) transport system.</text>
</comment>
<dbReference type="InterPro" id="IPR055348">
    <property type="entry name" value="DctQ"/>
</dbReference>
<dbReference type="Proteomes" id="UP001148313">
    <property type="component" value="Unassembled WGS sequence"/>
</dbReference>
<evidence type="ECO:0000256" key="7">
    <source>
        <dbReference type="ARBA" id="ARBA00023136"/>
    </source>
</evidence>
<sequence>MLRLADFLDSINLRLAMVIRWFALLMLLIQFGIVLGRYVFGINSIAVQESVLYLHASLFMLAAGYTLLVDKHVRVDIFYAAASPTTKRRIDIIGHLILLLPAMCALAWWSWPSVRNSWKILEGPMAVGGIEAVFLLKTLIPAFCLLVSIQSVAILLRLLAGKGVQ</sequence>
<keyword evidence="2 9" id="KW-0813">Transport</keyword>
<evidence type="ECO:0000256" key="2">
    <source>
        <dbReference type="ARBA" id="ARBA00022448"/>
    </source>
</evidence>
<keyword evidence="4 9" id="KW-0997">Cell inner membrane</keyword>
<reference evidence="11" key="1">
    <citation type="submission" date="2022-11" db="EMBL/GenBank/DDBJ databases">
        <title>Hoeflea poritis sp. nov., isolated from scleractinian coral Porites lutea.</title>
        <authorList>
            <person name="Zhang G."/>
            <person name="Wei Q."/>
            <person name="Cai L."/>
        </authorList>
    </citation>
    <scope>NUCLEOTIDE SEQUENCE</scope>
    <source>
        <strain evidence="11">E7-10</strain>
    </source>
</reference>
<comment type="subunit">
    <text evidence="9">The complex comprises the extracytoplasmic solute receptor protein and the two transmembrane proteins.</text>
</comment>
<keyword evidence="6 9" id="KW-1133">Transmembrane helix</keyword>
<feature type="transmembrane region" description="Helical" evidence="9">
    <location>
        <begin position="21"/>
        <end position="40"/>
    </location>
</feature>
<keyword evidence="3" id="KW-1003">Cell membrane</keyword>
<evidence type="ECO:0000256" key="3">
    <source>
        <dbReference type="ARBA" id="ARBA00022475"/>
    </source>
</evidence>
<protein>
    <recommendedName>
        <fullName evidence="9">TRAP transporter small permease protein</fullName>
    </recommendedName>
</protein>
<proteinExistence type="inferred from homology"/>
<evidence type="ECO:0000313" key="11">
    <source>
        <dbReference type="EMBL" id="MDA4848547.1"/>
    </source>
</evidence>